<dbReference type="AlphaFoldDB" id="A0A934R6M7"/>
<evidence type="ECO:0000313" key="1">
    <source>
        <dbReference type="EMBL" id="MBK1817201.1"/>
    </source>
</evidence>
<dbReference type="Pfam" id="PF02566">
    <property type="entry name" value="OsmC"/>
    <property type="match status" value="1"/>
</dbReference>
<organism evidence="1 2">
    <name type="scientific">Luteolibacter yonseiensis</name>
    <dbReference type="NCBI Taxonomy" id="1144680"/>
    <lineage>
        <taxon>Bacteria</taxon>
        <taxon>Pseudomonadati</taxon>
        <taxon>Verrucomicrobiota</taxon>
        <taxon>Verrucomicrobiia</taxon>
        <taxon>Verrucomicrobiales</taxon>
        <taxon>Verrucomicrobiaceae</taxon>
        <taxon>Luteolibacter</taxon>
    </lineage>
</organism>
<comment type="caution">
    <text evidence="1">The sequence shown here is derived from an EMBL/GenBank/DDBJ whole genome shotgun (WGS) entry which is preliminary data.</text>
</comment>
<dbReference type="PANTHER" id="PTHR39624:SF2">
    <property type="entry name" value="OSMC-LIKE PROTEIN"/>
    <property type="match status" value="1"/>
</dbReference>
<reference evidence="1" key="1">
    <citation type="submission" date="2021-01" db="EMBL/GenBank/DDBJ databases">
        <title>Modified the classification status of verrucomicrobia.</title>
        <authorList>
            <person name="Feng X."/>
        </authorList>
    </citation>
    <scope>NUCLEOTIDE SEQUENCE</scope>
    <source>
        <strain evidence="1">JCM 18052</strain>
    </source>
</reference>
<dbReference type="EMBL" id="JAENIK010000012">
    <property type="protein sequence ID" value="MBK1817201.1"/>
    <property type="molecule type" value="Genomic_DNA"/>
</dbReference>
<sequence length="137" mass="15035">MVEIKLVYEGSLHSSATHVPSGNTLVTDAPLDNNGLGQAFSPTDLLATALGSCMATVIGIVAKRKEIAVEGMTVDVRKFMSDDLPRRVKRLELDLRIPLPESHPERKILESAAKGCPVHHSIHPDIEVVMNWFWLAD</sequence>
<dbReference type="PANTHER" id="PTHR39624">
    <property type="entry name" value="PROTEIN INVOLVED IN RIMO-MEDIATED BETA-METHYLTHIOLATION OF RIBOSOMAL PROTEIN S12 YCAO"/>
    <property type="match status" value="1"/>
</dbReference>
<dbReference type="SUPFAM" id="SSF82784">
    <property type="entry name" value="OsmC-like"/>
    <property type="match status" value="1"/>
</dbReference>
<name>A0A934R6M7_9BACT</name>
<dbReference type="InterPro" id="IPR015946">
    <property type="entry name" value="KH_dom-like_a/b"/>
</dbReference>
<protein>
    <submittedName>
        <fullName evidence="1">OsmC family protein</fullName>
    </submittedName>
</protein>
<keyword evidence="2" id="KW-1185">Reference proteome</keyword>
<accession>A0A934R6M7</accession>
<dbReference type="InterPro" id="IPR036102">
    <property type="entry name" value="OsmC/Ohrsf"/>
</dbReference>
<dbReference type="Proteomes" id="UP000600139">
    <property type="component" value="Unassembled WGS sequence"/>
</dbReference>
<evidence type="ECO:0000313" key="2">
    <source>
        <dbReference type="Proteomes" id="UP000600139"/>
    </source>
</evidence>
<gene>
    <name evidence="1" type="ORF">JIN84_16395</name>
</gene>
<proteinExistence type="predicted"/>
<dbReference type="Gene3D" id="3.30.300.20">
    <property type="match status" value="1"/>
</dbReference>
<dbReference type="InterPro" id="IPR003718">
    <property type="entry name" value="OsmC/Ohr_fam"/>
</dbReference>
<dbReference type="RefSeq" id="WP_200352151.1">
    <property type="nucleotide sequence ID" value="NZ_BAABHZ010000001.1"/>
</dbReference>